<keyword evidence="3" id="KW-1185">Reference proteome</keyword>
<comment type="caution">
    <text evidence="2">The sequence shown here is derived from an EMBL/GenBank/DDBJ whole genome shotgun (WGS) entry which is preliminary data.</text>
</comment>
<gene>
    <name evidence="2" type="ORF">VP01_9480g1</name>
</gene>
<dbReference type="EMBL" id="LAVV01015138">
    <property type="protein sequence ID" value="KNZ44133.1"/>
    <property type="molecule type" value="Genomic_DNA"/>
</dbReference>
<feature type="non-terminal residue" evidence="2">
    <location>
        <position position="1"/>
    </location>
</feature>
<organism evidence="2 3">
    <name type="scientific">Puccinia sorghi</name>
    <dbReference type="NCBI Taxonomy" id="27349"/>
    <lineage>
        <taxon>Eukaryota</taxon>
        <taxon>Fungi</taxon>
        <taxon>Dikarya</taxon>
        <taxon>Basidiomycota</taxon>
        <taxon>Pucciniomycotina</taxon>
        <taxon>Pucciniomycetes</taxon>
        <taxon>Pucciniales</taxon>
        <taxon>Pucciniaceae</taxon>
        <taxon>Puccinia</taxon>
    </lineage>
</organism>
<dbReference type="VEuPathDB" id="FungiDB:VP01_9480g1"/>
<name>A0A0L6U6I1_9BASI</name>
<dbReference type="AlphaFoldDB" id="A0A0L6U6I1"/>
<evidence type="ECO:0000313" key="2">
    <source>
        <dbReference type="EMBL" id="KNZ44133.1"/>
    </source>
</evidence>
<accession>A0A0L6U6I1</accession>
<evidence type="ECO:0000313" key="3">
    <source>
        <dbReference type="Proteomes" id="UP000037035"/>
    </source>
</evidence>
<sequence>KKSKAKRPAMILDPDDSNNDLDPTSSLAPPSKRPREGKNDAIENSLGGLTSAIKKLTEKKQNPHEEAVQTDSEKVMDICSKKISNNLSDHEYISFITLDEKGGFQVGEYL</sequence>
<feature type="region of interest" description="Disordered" evidence="1">
    <location>
        <begin position="1"/>
        <end position="46"/>
    </location>
</feature>
<proteinExistence type="predicted"/>
<protein>
    <submittedName>
        <fullName evidence="2">Uncharacterized protein</fullName>
    </submittedName>
</protein>
<dbReference type="Proteomes" id="UP000037035">
    <property type="component" value="Unassembled WGS sequence"/>
</dbReference>
<evidence type="ECO:0000256" key="1">
    <source>
        <dbReference type="SAM" id="MobiDB-lite"/>
    </source>
</evidence>
<reference evidence="2 3" key="1">
    <citation type="submission" date="2015-08" db="EMBL/GenBank/DDBJ databases">
        <title>Next Generation Sequencing and Analysis of the Genome of Puccinia sorghi L Schw, the Causal Agent of Maize Common Rust.</title>
        <authorList>
            <person name="Rochi L."/>
            <person name="Burguener G."/>
            <person name="Darino M."/>
            <person name="Turjanski A."/>
            <person name="Kreff E."/>
            <person name="Dieguez M.J."/>
            <person name="Sacco F."/>
        </authorList>
    </citation>
    <scope>NUCLEOTIDE SEQUENCE [LARGE SCALE GENOMIC DNA]</scope>
    <source>
        <strain evidence="2 3">RO10H11247</strain>
    </source>
</reference>